<evidence type="ECO:0000256" key="5">
    <source>
        <dbReference type="ARBA" id="ARBA00018266"/>
    </source>
</evidence>
<dbReference type="Gene3D" id="3.40.140.10">
    <property type="entry name" value="Cytidine Deaminase, domain 2"/>
    <property type="match status" value="1"/>
</dbReference>
<dbReference type="FunFam" id="3.40.140.10:FF:000008">
    <property type="entry name" value="Cytidine deaminase"/>
    <property type="match status" value="1"/>
</dbReference>
<dbReference type="PANTHER" id="PTHR11644">
    <property type="entry name" value="CYTIDINE DEAMINASE"/>
    <property type="match status" value="1"/>
</dbReference>
<evidence type="ECO:0000313" key="18">
    <source>
        <dbReference type="Proteomes" id="UP001357733"/>
    </source>
</evidence>
<evidence type="ECO:0000256" key="1">
    <source>
        <dbReference type="ARBA" id="ARBA00001947"/>
    </source>
</evidence>
<dbReference type="GO" id="GO:0004126">
    <property type="term" value="F:cytidine deaminase activity"/>
    <property type="evidence" value="ECO:0007669"/>
    <property type="project" value="UniProtKB-UniRule"/>
</dbReference>
<evidence type="ECO:0000256" key="2">
    <source>
        <dbReference type="ARBA" id="ARBA00003949"/>
    </source>
</evidence>
<dbReference type="InterPro" id="IPR016192">
    <property type="entry name" value="APOBEC/CMP_deaminase_Zn-bd"/>
</dbReference>
<evidence type="ECO:0000256" key="11">
    <source>
        <dbReference type="ARBA" id="ARBA00049558"/>
    </source>
</evidence>
<dbReference type="NCBIfam" id="TIGR01354">
    <property type="entry name" value="cyt_deam_tetra"/>
    <property type="match status" value="1"/>
</dbReference>
<feature type="binding site" evidence="13">
    <location>
        <begin position="42"/>
        <end position="48"/>
    </location>
    <ligand>
        <name>substrate</name>
    </ligand>
</feature>
<comment type="cofactor">
    <cofactor evidence="1 14 15">
        <name>Zn(2+)</name>
        <dbReference type="ChEBI" id="CHEBI:29105"/>
    </cofactor>
</comment>
<proteinExistence type="inferred from homology"/>
<dbReference type="InterPro" id="IPR050202">
    <property type="entry name" value="Cyt/Deoxycyt_deaminase"/>
</dbReference>
<dbReference type="GO" id="GO:0005829">
    <property type="term" value="C:cytosol"/>
    <property type="evidence" value="ECO:0007669"/>
    <property type="project" value="TreeGrafter"/>
</dbReference>
<dbReference type="CDD" id="cd01283">
    <property type="entry name" value="cytidine_deaminase"/>
    <property type="match status" value="1"/>
</dbReference>
<gene>
    <name evidence="17" type="primary">cdd</name>
    <name evidence="17" type="ORF">VLK81_05360</name>
</gene>
<keyword evidence="6 14" id="KW-0479">Metal-binding</keyword>
<name>A0AAW9MV06_9FIRM</name>
<evidence type="ECO:0000256" key="9">
    <source>
        <dbReference type="ARBA" id="ARBA00032005"/>
    </source>
</evidence>
<evidence type="ECO:0000256" key="15">
    <source>
        <dbReference type="RuleBase" id="RU364006"/>
    </source>
</evidence>
<evidence type="ECO:0000256" key="8">
    <source>
        <dbReference type="ARBA" id="ARBA00022833"/>
    </source>
</evidence>
<evidence type="ECO:0000256" key="13">
    <source>
        <dbReference type="PIRSR" id="PIRSR606262-2"/>
    </source>
</evidence>
<evidence type="ECO:0000256" key="10">
    <source>
        <dbReference type="ARBA" id="ARBA00049252"/>
    </source>
</evidence>
<comment type="similarity">
    <text evidence="3 15">Belongs to the cytidine and deoxycytidylate deaminase family.</text>
</comment>
<feature type="binding site" evidence="14">
    <location>
        <position position="53"/>
    </location>
    <ligand>
        <name>Zn(2+)</name>
        <dbReference type="ChEBI" id="CHEBI:29105"/>
        <note>catalytic</note>
    </ligand>
</feature>
<dbReference type="GO" id="GO:0072527">
    <property type="term" value="P:pyrimidine-containing compound metabolic process"/>
    <property type="evidence" value="ECO:0007669"/>
    <property type="project" value="UniProtKB-ARBA"/>
</dbReference>
<dbReference type="InterPro" id="IPR006262">
    <property type="entry name" value="Cyt_deam_tetra"/>
</dbReference>
<organism evidence="17 18">
    <name type="scientific">Citroniella saccharovorans</name>
    <dbReference type="NCBI Taxonomy" id="2053367"/>
    <lineage>
        <taxon>Bacteria</taxon>
        <taxon>Bacillati</taxon>
        <taxon>Bacillota</taxon>
        <taxon>Tissierellia</taxon>
        <taxon>Tissierellales</taxon>
        <taxon>Peptoniphilaceae</taxon>
        <taxon>Citroniella</taxon>
    </lineage>
</organism>
<reference evidence="17 18" key="1">
    <citation type="submission" date="2024-01" db="EMBL/GenBank/DDBJ databases">
        <title>Complete genome sequence of Citroniella saccharovorans strain M6.X9, isolated from human fecal sample.</title>
        <authorList>
            <person name="Cheng G."/>
            <person name="Westerholm M."/>
            <person name="Schnurer A."/>
        </authorList>
    </citation>
    <scope>NUCLEOTIDE SEQUENCE [LARGE SCALE GENOMIC DNA]</scope>
    <source>
        <strain evidence="17 18">DSM 29873</strain>
    </source>
</reference>
<sequence length="135" mass="15243">MNIEKLIKIAIENLKNSYSPYSKFKVSAVLETKEGELYTGVNIENASYPAGICAERVAIFKAISEGKKDFKRLVLIAEANNKLKIAYPCGICRQVLNEFKTNNFEIIVASSINNYKIYNIDELLPYSFGSKDMED</sequence>
<dbReference type="InterPro" id="IPR016193">
    <property type="entry name" value="Cytidine_deaminase-like"/>
</dbReference>
<dbReference type="NCBIfam" id="NF004064">
    <property type="entry name" value="PRK05578.1"/>
    <property type="match status" value="1"/>
</dbReference>
<keyword evidence="8 14" id="KW-0862">Zinc</keyword>
<accession>A0AAW9MV06</accession>
<feature type="binding site" evidence="14">
    <location>
        <position position="92"/>
    </location>
    <ligand>
        <name>Zn(2+)</name>
        <dbReference type="ChEBI" id="CHEBI:29105"/>
        <note>catalytic</note>
    </ligand>
</feature>
<comment type="caution">
    <text evidence="17">The sequence shown here is derived from an EMBL/GenBank/DDBJ whole genome shotgun (WGS) entry which is preliminary data.</text>
</comment>
<evidence type="ECO:0000256" key="4">
    <source>
        <dbReference type="ARBA" id="ARBA00012783"/>
    </source>
</evidence>
<dbReference type="Proteomes" id="UP001357733">
    <property type="component" value="Unassembled WGS sequence"/>
</dbReference>
<dbReference type="RefSeq" id="WP_324619633.1">
    <property type="nucleotide sequence ID" value="NZ_JAYKOT010000003.1"/>
</dbReference>
<protein>
    <recommendedName>
        <fullName evidence="5 15">Cytidine deaminase</fullName>
        <ecNumber evidence="4 15">3.5.4.5</ecNumber>
    </recommendedName>
    <alternativeName>
        <fullName evidence="9 15">Cytidine aminohydrolase</fullName>
    </alternativeName>
</protein>
<dbReference type="GO" id="GO:0055086">
    <property type="term" value="P:nucleobase-containing small molecule metabolic process"/>
    <property type="evidence" value="ECO:0007669"/>
    <property type="project" value="UniProtKB-ARBA"/>
</dbReference>
<dbReference type="InterPro" id="IPR002125">
    <property type="entry name" value="CMP_dCMP_dom"/>
</dbReference>
<feature type="binding site" evidence="14">
    <location>
        <position position="89"/>
    </location>
    <ligand>
        <name>Zn(2+)</name>
        <dbReference type="ChEBI" id="CHEBI:29105"/>
        <note>catalytic</note>
    </ligand>
</feature>
<dbReference type="EC" id="3.5.4.5" evidence="4 15"/>
<dbReference type="PROSITE" id="PS51747">
    <property type="entry name" value="CYT_DCMP_DEAMINASES_2"/>
    <property type="match status" value="1"/>
</dbReference>
<dbReference type="PANTHER" id="PTHR11644:SF2">
    <property type="entry name" value="CYTIDINE DEAMINASE"/>
    <property type="match status" value="1"/>
</dbReference>
<evidence type="ECO:0000259" key="16">
    <source>
        <dbReference type="PROSITE" id="PS51747"/>
    </source>
</evidence>
<feature type="active site" description="Proton donor" evidence="12">
    <location>
        <position position="55"/>
    </location>
</feature>
<comment type="catalytic activity">
    <reaction evidence="11 15">
        <text>cytidine + H2O + H(+) = uridine + NH4(+)</text>
        <dbReference type="Rhea" id="RHEA:16069"/>
        <dbReference type="ChEBI" id="CHEBI:15377"/>
        <dbReference type="ChEBI" id="CHEBI:15378"/>
        <dbReference type="ChEBI" id="CHEBI:16704"/>
        <dbReference type="ChEBI" id="CHEBI:17562"/>
        <dbReference type="ChEBI" id="CHEBI:28938"/>
        <dbReference type="EC" id="3.5.4.5"/>
    </reaction>
</comment>
<dbReference type="EMBL" id="JAYKOT010000003">
    <property type="protein sequence ID" value="MEB3429444.1"/>
    <property type="molecule type" value="Genomic_DNA"/>
</dbReference>
<evidence type="ECO:0000256" key="3">
    <source>
        <dbReference type="ARBA" id="ARBA00006576"/>
    </source>
</evidence>
<evidence type="ECO:0000313" key="17">
    <source>
        <dbReference type="EMBL" id="MEB3429444.1"/>
    </source>
</evidence>
<evidence type="ECO:0000256" key="12">
    <source>
        <dbReference type="PIRSR" id="PIRSR606262-1"/>
    </source>
</evidence>
<dbReference type="GO" id="GO:0042802">
    <property type="term" value="F:identical protein binding"/>
    <property type="evidence" value="ECO:0007669"/>
    <property type="project" value="UniProtKB-ARBA"/>
</dbReference>
<dbReference type="AlphaFoldDB" id="A0AAW9MV06"/>
<keyword evidence="7 15" id="KW-0378">Hydrolase</keyword>
<dbReference type="Pfam" id="PF00383">
    <property type="entry name" value="dCMP_cyt_deam_1"/>
    <property type="match status" value="1"/>
</dbReference>
<evidence type="ECO:0000256" key="6">
    <source>
        <dbReference type="ARBA" id="ARBA00022723"/>
    </source>
</evidence>
<comment type="catalytic activity">
    <reaction evidence="10 15">
        <text>2'-deoxycytidine + H2O + H(+) = 2'-deoxyuridine + NH4(+)</text>
        <dbReference type="Rhea" id="RHEA:13433"/>
        <dbReference type="ChEBI" id="CHEBI:15377"/>
        <dbReference type="ChEBI" id="CHEBI:15378"/>
        <dbReference type="ChEBI" id="CHEBI:15698"/>
        <dbReference type="ChEBI" id="CHEBI:16450"/>
        <dbReference type="ChEBI" id="CHEBI:28938"/>
        <dbReference type="EC" id="3.5.4.5"/>
    </reaction>
</comment>
<keyword evidence="18" id="KW-1185">Reference proteome</keyword>
<comment type="function">
    <text evidence="2 15">This enzyme scavenges exogenous and endogenous cytidine and 2'-deoxycytidine for UMP synthesis.</text>
</comment>
<evidence type="ECO:0000256" key="14">
    <source>
        <dbReference type="PIRSR" id="PIRSR606262-3"/>
    </source>
</evidence>
<dbReference type="GO" id="GO:0008270">
    <property type="term" value="F:zinc ion binding"/>
    <property type="evidence" value="ECO:0007669"/>
    <property type="project" value="UniProtKB-UniRule"/>
</dbReference>
<feature type="domain" description="CMP/dCMP-type deaminase" evidence="16">
    <location>
        <begin position="1"/>
        <end position="131"/>
    </location>
</feature>
<dbReference type="SUPFAM" id="SSF53927">
    <property type="entry name" value="Cytidine deaminase-like"/>
    <property type="match status" value="1"/>
</dbReference>
<evidence type="ECO:0000256" key="7">
    <source>
        <dbReference type="ARBA" id="ARBA00022801"/>
    </source>
</evidence>
<dbReference type="PROSITE" id="PS00903">
    <property type="entry name" value="CYT_DCMP_DEAMINASES_1"/>
    <property type="match status" value="1"/>
</dbReference>